<dbReference type="GO" id="GO:0008047">
    <property type="term" value="F:enzyme activator activity"/>
    <property type="evidence" value="ECO:0007669"/>
    <property type="project" value="InterPro"/>
</dbReference>
<feature type="signal peptide" evidence="1">
    <location>
        <begin position="1"/>
        <end position="24"/>
    </location>
</feature>
<keyword evidence="1" id="KW-0732">Signal</keyword>
<gene>
    <name evidence="2" type="primary">Hypp5014</name>
    <name evidence="2" type="ORF">BLAG_LOCUS24450</name>
</gene>
<reference evidence="2" key="1">
    <citation type="submission" date="2022-01" db="EMBL/GenBank/DDBJ databases">
        <authorList>
            <person name="Braso-Vives M."/>
        </authorList>
    </citation>
    <scope>NUCLEOTIDE SEQUENCE</scope>
</reference>
<dbReference type="GO" id="GO:0016042">
    <property type="term" value="P:lipid catabolic process"/>
    <property type="evidence" value="ECO:0007669"/>
    <property type="project" value="InterPro"/>
</dbReference>
<proteinExistence type="predicted"/>
<accession>A0A8K0ACU0</accession>
<evidence type="ECO:0000313" key="3">
    <source>
        <dbReference type="Proteomes" id="UP000838412"/>
    </source>
</evidence>
<dbReference type="PANTHER" id="PTHR10041:SF5">
    <property type="entry name" value="LEUCINE-RICH COLIPASE-LIKE PROTEIN 1"/>
    <property type="match status" value="1"/>
</dbReference>
<evidence type="ECO:0000313" key="2">
    <source>
        <dbReference type="EMBL" id="CAH1272957.1"/>
    </source>
</evidence>
<dbReference type="GO" id="GO:0007586">
    <property type="term" value="P:digestion"/>
    <property type="evidence" value="ECO:0007669"/>
    <property type="project" value="InterPro"/>
</dbReference>
<evidence type="ECO:0000256" key="1">
    <source>
        <dbReference type="SAM" id="SignalP"/>
    </source>
</evidence>
<dbReference type="Gene3D" id="2.10.80.10">
    <property type="entry name" value="Lipase, subunit A"/>
    <property type="match status" value="3"/>
</dbReference>
<dbReference type="EMBL" id="OV696694">
    <property type="protein sequence ID" value="CAH1272957.1"/>
    <property type="molecule type" value="Genomic_DNA"/>
</dbReference>
<dbReference type="AlphaFoldDB" id="A0A8K0ACU0"/>
<sequence length="257" mass="28013">MAVSFRPLLGVALVLLAMGAAVQAKHCKEDEDCGSSGCCVAGNRCSPQPSEGKHCKPDEIRRRTACPCLPGLKCVELPSALYKYSLGVCERSEPPRPKPRPKGFCYTDEDCAPGECCPGRLRRCRAVPAEGRLCSDGGVRHGALCPCADGLKCVHQKYIPSKGNVYGYCSPKRSEPSYRKRLEGDCVTDEDCRPKGCCLLIGNTRNCKPLRLKDQICSSTDALKGRECPCMEPMTCVGEKWHAATKTRYGGRCKDKT</sequence>
<keyword evidence="3" id="KW-1185">Reference proteome</keyword>
<dbReference type="GO" id="GO:0005576">
    <property type="term" value="C:extracellular region"/>
    <property type="evidence" value="ECO:0007669"/>
    <property type="project" value="InterPro"/>
</dbReference>
<name>A0A8K0ACU0_BRALA</name>
<dbReference type="PANTHER" id="PTHR10041">
    <property type="entry name" value="COLIPASE"/>
    <property type="match status" value="1"/>
</dbReference>
<dbReference type="Proteomes" id="UP000838412">
    <property type="component" value="Chromosome 9"/>
</dbReference>
<feature type="chain" id="PRO_5035462350" evidence="1">
    <location>
        <begin position="25"/>
        <end position="257"/>
    </location>
</feature>
<organism evidence="2 3">
    <name type="scientific">Branchiostoma lanceolatum</name>
    <name type="common">Common lancelet</name>
    <name type="synonym">Amphioxus lanceolatum</name>
    <dbReference type="NCBI Taxonomy" id="7740"/>
    <lineage>
        <taxon>Eukaryota</taxon>
        <taxon>Metazoa</taxon>
        <taxon>Chordata</taxon>
        <taxon>Cephalochordata</taxon>
        <taxon>Leptocardii</taxon>
        <taxon>Amphioxiformes</taxon>
        <taxon>Branchiostomatidae</taxon>
        <taxon>Branchiostoma</taxon>
    </lineage>
</organism>
<protein>
    <submittedName>
        <fullName evidence="2">Hypp5014 protein</fullName>
    </submittedName>
</protein>
<dbReference type="InterPro" id="IPR001981">
    <property type="entry name" value="Colipase"/>
</dbReference>